<dbReference type="AlphaFoldDB" id="A0A1X7RSK6"/>
<keyword evidence="1" id="KW-0472">Membrane</keyword>
<organism evidence="2 3">
    <name type="scientific">Zymoseptoria tritici (strain ST99CH_3D7)</name>
    <dbReference type="NCBI Taxonomy" id="1276538"/>
    <lineage>
        <taxon>Eukaryota</taxon>
        <taxon>Fungi</taxon>
        <taxon>Dikarya</taxon>
        <taxon>Ascomycota</taxon>
        <taxon>Pezizomycotina</taxon>
        <taxon>Dothideomycetes</taxon>
        <taxon>Dothideomycetidae</taxon>
        <taxon>Mycosphaerellales</taxon>
        <taxon>Mycosphaerellaceae</taxon>
        <taxon>Zymoseptoria</taxon>
    </lineage>
</organism>
<keyword evidence="1" id="KW-1133">Transmembrane helix</keyword>
<evidence type="ECO:0000256" key="1">
    <source>
        <dbReference type="SAM" id="Phobius"/>
    </source>
</evidence>
<name>A0A1X7RSK6_ZYMT9</name>
<evidence type="ECO:0000313" key="3">
    <source>
        <dbReference type="Proteomes" id="UP000215127"/>
    </source>
</evidence>
<proteinExistence type="predicted"/>
<keyword evidence="3" id="KW-1185">Reference proteome</keyword>
<feature type="transmembrane region" description="Helical" evidence="1">
    <location>
        <begin position="209"/>
        <end position="229"/>
    </location>
</feature>
<keyword evidence="1" id="KW-0812">Transmembrane</keyword>
<protein>
    <submittedName>
        <fullName evidence="2">Uncharacterized protein</fullName>
    </submittedName>
</protein>
<evidence type="ECO:0000313" key="2">
    <source>
        <dbReference type="EMBL" id="SMQ50423.1"/>
    </source>
</evidence>
<reference evidence="2 3" key="1">
    <citation type="submission" date="2016-06" db="EMBL/GenBank/DDBJ databases">
        <authorList>
            <person name="Kjaerup R.B."/>
            <person name="Dalgaard T.S."/>
            <person name="Juul-Madsen H.R."/>
        </authorList>
    </citation>
    <scope>NUCLEOTIDE SEQUENCE [LARGE SCALE GENOMIC DNA]</scope>
</reference>
<gene>
    <name evidence="2" type="ORF">ZT3D7_G5576</name>
</gene>
<sequence>MKRTYTTTTDIFNLPAPNAATFDFSNPAHITIAIPTESQWFMPYHWHNSHLDGKRLRCIEGKLQLYVATIQADGRVADYSHFCGSSWQIFDINQHVGWHRSKIASQRRPLKVEYEADQALHRNLCSAILDRDIYPRLSSTPVWIKGLFATVACIPGVKNWLLDRALGVQLEMIYYRHDFHVRHGSIWFQLPWLLLSWGHEEPPLWTEKAYVWSLIVFSGVVMGTTYWFGRLVLGMKGEYAEYSPRVARTAEEKAAVQLRS</sequence>
<dbReference type="Proteomes" id="UP000215127">
    <property type="component" value="Chromosome 4"/>
</dbReference>
<accession>A0A1X7RSK6</accession>
<dbReference type="EMBL" id="LT853695">
    <property type="protein sequence ID" value="SMQ50423.1"/>
    <property type="molecule type" value="Genomic_DNA"/>
</dbReference>